<dbReference type="OrthoDB" id="78725at2759"/>
<accession>A0A1V9ZY33</accession>
<gene>
    <name evidence="1" type="ORF">THRCLA_04768</name>
</gene>
<dbReference type="EMBL" id="JNBS01001058">
    <property type="protein sequence ID" value="OQS02914.1"/>
    <property type="molecule type" value="Genomic_DNA"/>
</dbReference>
<proteinExistence type="predicted"/>
<keyword evidence="2" id="KW-1185">Reference proteome</keyword>
<comment type="caution">
    <text evidence="1">The sequence shown here is derived from an EMBL/GenBank/DDBJ whole genome shotgun (WGS) entry which is preliminary data.</text>
</comment>
<dbReference type="Proteomes" id="UP000243217">
    <property type="component" value="Unassembled WGS sequence"/>
</dbReference>
<name>A0A1V9ZY33_9STRA</name>
<dbReference type="STRING" id="74557.A0A1V9ZY33"/>
<protein>
    <submittedName>
        <fullName evidence="1">Uncharacterized protein</fullName>
    </submittedName>
</protein>
<evidence type="ECO:0000313" key="1">
    <source>
        <dbReference type="EMBL" id="OQS02914.1"/>
    </source>
</evidence>
<sequence length="581" mass="66442">MNSEEFFVDCSHTTVFLSNYARGNENGGIKRLILVANREYSMYAILYETIDTMYRDFPHECHITKSLSLKCDLRQVQQHVLAYAQFELAEGPPIAEINQTLSITYFENHLRSRQNPLLNWIKARHERGIDGVDIFHFNEGGQAGWHYSWKSGRGQALRETKHCLRAYVVAIDPVNTSICRVVSIVSSPKFTIESSRRKAEAIGPDVLVTFSKLFTTDSSIQAKSVQLHILYRFLSSMSLGELTFVQPQIQKQLQELLYKNQCTGAQRSNKRKRTVSDEAHIVALFRVLLTTSVAPLDQNTRAVFEIGVNLLYDIYRYLNFMQRMIFKPDGCWVHAERGNPHELYNGWIENTVKAIDALLTRHSLTLSSFVDKIVDTRMEYSSQEPVSYDLFLHTLQFINPRGYVDPPRRAINSHRLTASWSVDAHSVEIIQWTEFPVLSLLTVMRCVSMLAGFSLCVLDLTLHVRSNFEWFPTPWSTYLLDGALHPIDPVLPNGETTAMVPLSHSIGWLQDDSFRLDLYTIDNHMISIRGMVNTPRRKDAMALDIIMWEISGIAAHVVPDPMIDANGRRIVHLSSVYLVDN</sequence>
<organism evidence="1 2">
    <name type="scientific">Thraustotheca clavata</name>
    <dbReference type="NCBI Taxonomy" id="74557"/>
    <lineage>
        <taxon>Eukaryota</taxon>
        <taxon>Sar</taxon>
        <taxon>Stramenopiles</taxon>
        <taxon>Oomycota</taxon>
        <taxon>Saprolegniomycetes</taxon>
        <taxon>Saprolegniales</taxon>
        <taxon>Achlyaceae</taxon>
        <taxon>Thraustotheca</taxon>
    </lineage>
</organism>
<reference evidence="1 2" key="1">
    <citation type="journal article" date="2014" name="Genome Biol. Evol.">
        <title>The secreted proteins of Achlya hypogyna and Thraustotheca clavata identify the ancestral oomycete secretome and reveal gene acquisitions by horizontal gene transfer.</title>
        <authorList>
            <person name="Misner I."/>
            <person name="Blouin N."/>
            <person name="Leonard G."/>
            <person name="Richards T.A."/>
            <person name="Lane C.E."/>
        </authorList>
    </citation>
    <scope>NUCLEOTIDE SEQUENCE [LARGE SCALE GENOMIC DNA]</scope>
    <source>
        <strain evidence="1 2">ATCC 34112</strain>
    </source>
</reference>
<dbReference type="AlphaFoldDB" id="A0A1V9ZY33"/>
<evidence type="ECO:0000313" key="2">
    <source>
        <dbReference type="Proteomes" id="UP000243217"/>
    </source>
</evidence>